<keyword evidence="3" id="KW-1185">Reference proteome</keyword>
<dbReference type="Pfam" id="PF01425">
    <property type="entry name" value="Amidase"/>
    <property type="match status" value="1"/>
</dbReference>
<evidence type="ECO:0000313" key="2">
    <source>
        <dbReference type="EMBL" id="MFC6762467.1"/>
    </source>
</evidence>
<evidence type="ECO:0000313" key="3">
    <source>
        <dbReference type="Proteomes" id="UP001596353"/>
    </source>
</evidence>
<dbReference type="InterPro" id="IPR023631">
    <property type="entry name" value="Amidase_dom"/>
</dbReference>
<dbReference type="Gene3D" id="3.90.1300.10">
    <property type="entry name" value="Amidase signature (AS) domain"/>
    <property type="match status" value="1"/>
</dbReference>
<proteinExistence type="predicted"/>
<gene>
    <name evidence="2" type="ORF">ACFQFQ_27680</name>
</gene>
<dbReference type="Proteomes" id="UP001596353">
    <property type="component" value="Unassembled WGS sequence"/>
</dbReference>
<dbReference type="InterPro" id="IPR020556">
    <property type="entry name" value="Amidase_CS"/>
</dbReference>
<protein>
    <submittedName>
        <fullName evidence="2">Amidase</fullName>
    </submittedName>
</protein>
<dbReference type="SUPFAM" id="SSF75304">
    <property type="entry name" value="Amidase signature (AS) enzymes"/>
    <property type="match status" value="1"/>
</dbReference>
<dbReference type="EMBL" id="JBHSWG010000004">
    <property type="protein sequence ID" value="MFC6762467.1"/>
    <property type="molecule type" value="Genomic_DNA"/>
</dbReference>
<organism evidence="2 3">
    <name type="scientific">Sulfitobacter porphyrae</name>
    <dbReference type="NCBI Taxonomy" id="1246864"/>
    <lineage>
        <taxon>Bacteria</taxon>
        <taxon>Pseudomonadati</taxon>
        <taxon>Pseudomonadota</taxon>
        <taxon>Alphaproteobacteria</taxon>
        <taxon>Rhodobacterales</taxon>
        <taxon>Roseobacteraceae</taxon>
        <taxon>Sulfitobacter</taxon>
    </lineage>
</organism>
<dbReference type="PANTHER" id="PTHR11895">
    <property type="entry name" value="TRANSAMIDASE"/>
    <property type="match status" value="1"/>
</dbReference>
<feature type="domain" description="Amidase" evidence="1">
    <location>
        <begin position="23"/>
        <end position="440"/>
    </location>
</feature>
<name>A0ABW2BA39_9RHOB</name>
<evidence type="ECO:0000259" key="1">
    <source>
        <dbReference type="Pfam" id="PF01425"/>
    </source>
</evidence>
<sequence length="464" mass="48640">MAEFDTIAAAAAALEAGRISAVELVQDRLDLCQRVEPKLHSFITLDRQGALKAAAEADAARAGGRATPLTGIPVGVKDVIDVAGLPATGHSRLYAERTAQKDAFAVARLRAAGAVFMGKLATNEFAIGLHDPDTALAPQPRNPWNLAHSTGGSSSGAGTSVAAGEVLGALGTDTGGSIRVPAAFNGIAGLKPSRGLVSRTGTMPLSETMDSLGPMARTVQDLALLLDGIVGADPAETAQMVTPEGSFDVASRDCPTGLRYLRLRRYDHLLPEGQIAALDTAEAALVASGAQAVEVDLPDLDAIDAVGTLMATCESWHYHRERLAQQPEKYGRDARLKLMIGALISGDDYLLASRLRQRFIAEFSALFAKVDVILTHPVLGAAPPAPDRPKVSFATWAHAGFNMQINVIGVPGLVLRTGMDGGLPVGAQLWGGHGRDALLLAVGRSMERHLADRGDLPDWPQFGD</sequence>
<comment type="caution">
    <text evidence="2">The sequence shown here is derived from an EMBL/GenBank/DDBJ whole genome shotgun (WGS) entry which is preliminary data.</text>
</comment>
<accession>A0ABW2BA39</accession>
<reference evidence="3" key="1">
    <citation type="journal article" date="2019" name="Int. J. Syst. Evol. Microbiol.">
        <title>The Global Catalogue of Microorganisms (GCM) 10K type strain sequencing project: providing services to taxonomists for standard genome sequencing and annotation.</title>
        <authorList>
            <consortium name="The Broad Institute Genomics Platform"/>
            <consortium name="The Broad Institute Genome Sequencing Center for Infectious Disease"/>
            <person name="Wu L."/>
            <person name="Ma J."/>
        </authorList>
    </citation>
    <scope>NUCLEOTIDE SEQUENCE [LARGE SCALE GENOMIC DNA]</scope>
    <source>
        <strain evidence="3">CCUG 66188</strain>
    </source>
</reference>
<dbReference type="InterPro" id="IPR036928">
    <property type="entry name" value="AS_sf"/>
</dbReference>
<dbReference type="PANTHER" id="PTHR11895:SF176">
    <property type="entry name" value="AMIDASE AMID-RELATED"/>
    <property type="match status" value="1"/>
</dbReference>
<dbReference type="PROSITE" id="PS00571">
    <property type="entry name" value="AMIDASES"/>
    <property type="match status" value="1"/>
</dbReference>
<dbReference type="InterPro" id="IPR000120">
    <property type="entry name" value="Amidase"/>
</dbReference>